<evidence type="ECO:0008006" key="4">
    <source>
        <dbReference type="Google" id="ProtNLM"/>
    </source>
</evidence>
<evidence type="ECO:0000256" key="1">
    <source>
        <dbReference type="ARBA" id="ARBA00038101"/>
    </source>
</evidence>
<comment type="similarity">
    <text evidence="1">Belongs to the sel-1 family.</text>
</comment>
<dbReference type="SUPFAM" id="SSF81901">
    <property type="entry name" value="HCP-like"/>
    <property type="match status" value="1"/>
</dbReference>
<name>A0A397U7Y6_9GLOM</name>
<dbReference type="InterPro" id="IPR011990">
    <property type="entry name" value="TPR-like_helical_dom_sf"/>
</dbReference>
<dbReference type="Proteomes" id="UP000266673">
    <property type="component" value="Unassembled WGS sequence"/>
</dbReference>
<dbReference type="EMBL" id="QKWP01002032">
    <property type="protein sequence ID" value="RIB05187.1"/>
    <property type="molecule type" value="Genomic_DNA"/>
</dbReference>
<dbReference type="InterPro" id="IPR006597">
    <property type="entry name" value="Sel1-like"/>
</dbReference>
<organism evidence="2 3">
    <name type="scientific">Gigaspora rosea</name>
    <dbReference type="NCBI Taxonomy" id="44941"/>
    <lineage>
        <taxon>Eukaryota</taxon>
        <taxon>Fungi</taxon>
        <taxon>Fungi incertae sedis</taxon>
        <taxon>Mucoromycota</taxon>
        <taxon>Glomeromycotina</taxon>
        <taxon>Glomeromycetes</taxon>
        <taxon>Diversisporales</taxon>
        <taxon>Gigasporaceae</taxon>
        <taxon>Gigaspora</taxon>
    </lineage>
</organism>
<dbReference type="OrthoDB" id="2384430at2759"/>
<feature type="non-terminal residue" evidence="2">
    <location>
        <position position="1"/>
    </location>
</feature>
<dbReference type="Gene3D" id="1.25.40.10">
    <property type="entry name" value="Tetratricopeptide repeat domain"/>
    <property type="match status" value="2"/>
</dbReference>
<dbReference type="PANTHER" id="PTHR11102:SF160">
    <property type="entry name" value="ERAD-ASSOCIATED E3 UBIQUITIN-PROTEIN LIGASE COMPONENT HRD3"/>
    <property type="match status" value="1"/>
</dbReference>
<dbReference type="AlphaFoldDB" id="A0A397U7Y6"/>
<dbReference type="Pfam" id="PF08238">
    <property type="entry name" value="Sel1"/>
    <property type="match status" value="3"/>
</dbReference>
<dbReference type="SMART" id="SM00671">
    <property type="entry name" value="SEL1"/>
    <property type="match status" value="2"/>
</dbReference>
<dbReference type="InterPro" id="IPR050767">
    <property type="entry name" value="Sel1_AlgK"/>
</dbReference>
<dbReference type="PANTHER" id="PTHR11102">
    <property type="entry name" value="SEL-1-LIKE PROTEIN"/>
    <property type="match status" value="1"/>
</dbReference>
<evidence type="ECO:0000313" key="2">
    <source>
        <dbReference type="EMBL" id="RIB05187.1"/>
    </source>
</evidence>
<sequence length="124" mass="14252">VGYCYENKIGVKKNGRKVFEYYQKSADMGEVQGTNNAGHCYENGIGVERDIHIYEAFEYYKKSAGMGYAIGVYNVEYCYHYGNGVKKMSVKLSSIINNQQRWDTLMECTVLANFIKKDSLLKRI</sequence>
<dbReference type="STRING" id="44941.A0A397U7Y6"/>
<keyword evidence="3" id="KW-1185">Reference proteome</keyword>
<reference evidence="2 3" key="1">
    <citation type="submission" date="2018-06" db="EMBL/GenBank/DDBJ databases">
        <title>Comparative genomics reveals the genomic features of Rhizophagus irregularis, R. cerebriforme, R. diaphanum and Gigaspora rosea, and their symbiotic lifestyle signature.</title>
        <authorList>
            <person name="Morin E."/>
            <person name="San Clemente H."/>
            <person name="Chen E.C.H."/>
            <person name="De La Providencia I."/>
            <person name="Hainaut M."/>
            <person name="Kuo A."/>
            <person name="Kohler A."/>
            <person name="Murat C."/>
            <person name="Tang N."/>
            <person name="Roy S."/>
            <person name="Loubradou J."/>
            <person name="Henrissat B."/>
            <person name="Grigoriev I.V."/>
            <person name="Corradi N."/>
            <person name="Roux C."/>
            <person name="Martin F.M."/>
        </authorList>
    </citation>
    <scope>NUCLEOTIDE SEQUENCE [LARGE SCALE GENOMIC DNA]</scope>
    <source>
        <strain evidence="2 3">DAOM 194757</strain>
    </source>
</reference>
<comment type="caution">
    <text evidence="2">The sequence shown here is derived from an EMBL/GenBank/DDBJ whole genome shotgun (WGS) entry which is preliminary data.</text>
</comment>
<protein>
    <recommendedName>
        <fullName evidence="4">HCP-like protein</fullName>
    </recommendedName>
</protein>
<evidence type="ECO:0000313" key="3">
    <source>
        <dbReference type="Proteomes" id="UP000266673"/>
    </source>
</evidence>
<accession>A0A397U7Y6</accession>
<proteinExistence type="inferred from homology"/>
<gene>
    <name evidence="2" type="ORF">C2G38_1987389</name>
</gene>